<dbReference type="InterPro" id="IPR018391">
    <property type="entry name" value="PQQ_b-propeller_rpt"/>
</dbReference>
<keyword evidence="1 4" id="KW-0732">Signal</keyword>
<reference evidence="6 7" key="1">
    <citation type="journal article" date="2009" name="J. Bacteriol.">
        <title>Draft genome sequence of the extremely acidophilic bacterium Acidithiobacillus caldus ATCC 51756 reveals metabolic versatility in the genus Acidithiobacillus.</title>
        <authorList>
            <person name="Valdes J."/>
            <person name="Quatrini R."/>
            <person name="Hallberg K."/>
            <person name="Dopson M."/>
            <person name="Valenzuela P.D."/>
            <person name="Holmes D.S."/>
        </authorList>
    </citation>
    <scope>NUCLEOTIDE SEQUENCE [LARGE SCALE GENOMIC DNA]</scope>
    <source>
        <strain evidence="7">ATCC 51756 / DSM 8584 / KU</strain>
    </source>
</reference>
<dbReference type="HOGENOM" id="CLU_027480_0_1_6"/>
<comment type="function">
    <text evidence="4">Part of the outer membrane protein assembly complex, which is involved in assembly and insertion of beta-barrel proteins into the outer membrane.</text>
</comment>
<dbReference type="KEGG" id="acz:Acaty_c1139"/>
<dbReference type="GO" id="GO:0051205">
    <property type="term" value="P:protein insertion into membrane"/>
    <property type="evidence" value="ECO:0007669"/>
    <property type="project" value="UniProtKB-UniRule"/>
</dbReference>
<evidence type="ECO:0000256" key="1">
    <source>
        <dbReference type="ARBA" id="ARBA00022729"/>
    </source>
</evidence>
<evidence type="ECO:0000313" key="7">
    <source>
        <dbReference type="Proteomes" id="UP000005522"/>
    </source>
</evidence>
<name>A0A059ZQ00_ACICK</name>
<evidence type="ECO:0000313" key="6">
    <source>
        <dbReference type="EMBL" id="AIA55009.1"/>
    </source>
</evidence>
<dbReference type="PANTHER" id="PTHR34512">
    <property type="entry name" value="CELL SURFACE PROTEIN"/>
    <property type="match status" value="1"/>
</dbReference>
<dbReference type="InterPro" id="IPR017687">
    <property type="entry name" value="BamB"/>
</dbReference>
<evidence type="ECO:0000256" key="2">
    <source>
        <dbReference type="ARBA" id="ARBA00023136"/>
    </source>
</evidence>
<comment type="subcellular location">
    <subcellularLocation>
        <location evidence="4">Cell outer membrane</location>
    </subcellularLocation>
</comment>
<comment type="subunit">
    <text evidence="4">Part of the Bam complex.</text>
</comment>
<dbReference type="NCBIfam" id="TIGR03300">
    <property type="entry name" value="assembly_YfgL"/>
    <property type="match status" value="1"/>
</dbReference>
<dbReference type="GO" id="GO:0009279">
    <property type="term" value="C:cell outer membrane"/>
    <property type="evidence" value="ECO:0007669"/>
    <property type="project" value="UniProtKB-SubCell"/>
</dbReference>
<dbReference type="Gene3D" id="2.130.10.10">
    <property type="entry name" value="YVTN repeat-like/Quinoprotein amine dehydrogenase"/>
    <property type="match status" value="1"/>
</dbReference>
<dbReference type="InterPro" id="IPR011047">
    <property type="entry name" value="Quinoprotein_ADH-like_sf"/>
</dbReference>
<protein>
    <recommendedName>
        <fullName evidence="4">Outer membrane protein assembly factor BamB</fullName>
    </recommendedName>
</protein>
<dbReference type="eggNOG" id="COG1520">
    <property type="taxonomic scope" value="Bacteria"/>
</dbReference>
<dbReference type="SMART" id="SM00564">
    <property type="entry name" value="PQQ"/>
    <property type="match status" value="4"/>
</dbReference>
<dbReference type="HAMAP" id="MF_00923">
    <property type="entry name" value="OM_assembly_BamB"/>
    <property type="match status" value="1"/>
</dbReference>
<proteinExistence type="inferred from homology"/>
<comment type="similarity">
    <text evidence="4">Belongs to the BamB family.</text>
</comment>
<evidence type="ECO:0000256" key="4">
    <source>
        <dbReference type="HAMAP-Rule" id="MF_00923"/>
    </source>
</evidence>
<keyword evidence="2 4" id="KW-0472">Membrane</keyword>
<dbReference type="PANTHER" id="PTHR34512:SF30">
    <property type="entry name" value="OUTER MEMBRANE PROTEIN ASSEMBLY FACTOR BAMB"/>
    <property type="match status" value="1"/>
</dbReference>
<dbReference type="InterPro" id="IPR015943">
    <property type="entry name" value="WD40/YVTN_repeat-like_dom_sf"/>
</dbReference>
<dbReference type="GO" id="GO:0043165">
    <property type="term" value="P:Gram-negative-bacterium-type cell outer membrane assembly"/>
    <property type="evidence" value="ECO:0007669"/>
    <property type="project" value="UniProtKB-UniRule"/>
</dbReference>
<sequence length="381" mass="40717">MPVLLFSLSGCGMLSWFSPSRPSPKAVAPLAKQAVKVEVDTDWQARLYGTWRLQPYETSNIAVGEGHIYLVDASGHLLCLDLGGKQDWMVRLDGKSARGPTLADGILYVGTDSGKLYAFSAKNGRRLWVTQLDSEVLSPITVSKEAVLAQLVNGQLVDLQRGDGKLDWTFSMNQPSLLLRTLPAPVVHGDVVYAGFADGNLVALNLSNGAELWRAAVAIPHGNNELARMVDIAANPIVDGDRIIAAAYQGNLAAYARSGGSEEWSVPMSTTLTPVLADGHLYVALADGRIAAVDPHSGVVLWRSDVLKGQYLTGITHCGTDLLVSDDAGSVYVFDPRSGHRVGQSHVSSSGIQSAPVCLGQDRFLVLSGAGTLYQLHLRPH</sequence>
<organism evidence="6 7">
    <name type="scientific">Acidithiobacillus caldus (strain ATCC 51756 / DSM 8584 / KU)</name>
    <dbReference type="NCBI Taxonomy" id="637389"/>
    <lineage>
        <taxon>Bacteria</taxon>
        <taxon>Pseudomonadati</taxon>
        <taxon>Pseudomonadota</taxon>
        <taxon>Acidithiobacillia</taxon>
        <taxon>Acidithiobacillales</taxon>
        <taxon>Acidithiobacillaceae</taxon>
        <taxon>Acidithiobacillus</taxon>
    </lineage>
</organism>
<evidence type="ECO:0000259" key="5">
    <source>
        <dbReference type="Pfam" id="PF13360"/>
    </source>
</evidence>
<dbReference type="InterPro" id="IPR002372">
    <property type="entry name" value="PQQ_rpt_dom"/>
</dbReference>
<accession>A0A059ZQ00</accession>
<dbReference type="SUPFAM" id="SSF50998">
    <property type="entry name" value="Quinoprotein alcohol dehydrogenase-like"/>
    <property type="match status" value="1"/>
</dbReference>
<feature type="domain" description="Pyrrolo-quinoline quinone repeat" evidence="5">
    <location>
        <begin position="98"/>
        <end position="303"/>
    </location>
</feature>
<dbReference type="AlphaFoldDB" id="A0A059ZQ00"/>
<keyword evidence="3 4" id="KW-0998">Cell outer membrane</keyword>
<dbReference type="EMBL" id="CP005986">
    <property type="protein sequence ID" value="AIA55009.1"/>
    <property type="molecule type" value="Genomic_DNA"/>
</dbReference>
<dbReference type="Proteomes" id="UP000005522">
    <property type="component" value="Chromosome"/>
</dbReference>
<gene>
    <name evidence="4" type="primary">bamB</name>
    <name evidence="6" type="ORF">Acaty_c1139</name>
</gene>
<evidence type="ECO:0000256" key="3">
    <source>
        <dbReference type="ARBA" id="ARBA00023237"/>
    </source>
</evidence>
<dbReference type="Pfam" id="PF13360">
    <property type="entry name" value="PQQ_2"/>
    <property type="match status" value="1"/>
</dbReference>